<proteinExistence type="predicted"/>
<dbReference type="EMBL" id="JARKNE010000007">
    <property type="protein sequence ID" value="KAK5819455.1"/>
    <property type="molecule type" value="Genomic_DNA"/>
</dbReference>
<evidence type="ECO:0000313" key="1">
    <source>
        <dbReference type="EMBL" id="KAK5819455.1"/>
    </source>
</evidence>
<reference evidence="1 2" key="1">
    <citation type="submission" date="2023-03" db="EMBL/GenBank/DDBJ databases">
        <title>WGS of Gossypium arboreum.</title>
        <authorList>
            <person name="Yu D."/>
        </authorList>
    </citation>
    <scope>NUCLEOTIDE SEQUENCE [LARGE SCALE GENOMIC DNA]</scope>
    <source>
        <tissue evidence="1">Leaf</tissue>
    </source>
</reference>
<accession>A0ABR0PE58</accession>
<evidence type="ECO:0000313" key="2">
    <source>
        <dbReference type="Proteomes" id="UP001358586"/>
    </source>
</evidence>
<dbReference type="Proteomes" id="UP001358586">
    <property type="component" value="Chromosome 7"/>
</dbReference>
<name>A0ABR0PE58_GOSAR</name>
<comment type="caution">
    <text evidence="1">The sequence shown here is derived from an EMBL/GenBank/DDBJ whole genome shotgun (WGS) entry which is preliminary data.</text>
</comment>
<keyword evidence="2" id="KW-1185">Reference proteome</keyword>
<protein>
    <submittedName>
        <fullName evidence="1">Uncharacterized protein</fullName>
    </submittedName>
</protein>
<gene>
    <name evidence="1" type="ORF">PVK06_024456</name>
</gene>
<sequence length="127" mass="14013">MSIHKRVNLESHESPSRSVTLSLLNHRRPTVVDHQDTVVTAVSTVVSDDAGATSLRHFGPVQLLPVRSESVTTQPVRSSHRLDRRPDFMYGARFDQFLGLGLDFGLSGPTYDLRSNFQGQLAIGSIV</sequence>
<organism evidence="1 2">
    <name type="scientific">Gossypium arboreum</name>
    <name type="common">Tree cotton</name>
    <name type="synonym">Gossypium nanking</name>
    <dbReference type="NCBI Taxonomy" id="29729"/>
    <lineage>
        <taxon>Eukaryota</taxon>
        <taxon>Viridiplantae</taxon>
        <taxon>Streptophyta</taxon>
        <taxon>Embryophyta</taxon>
        <taxon>Tracheophyta</taxon>
        <taxon>Spermatophyta</taxon>
        <taxon>Magnoliopsida</taxon>
        <taxon>eudicotyledons</taxon>
        <taxon>Gunneridae</taxon>
        <taxon>Pentapetalae</taxon>
        <taxon>rosids</taxon>
        <taxon>malvids</taxon>
        <taxon>Malvales</taxon>
        <taxon>Malvaceae</taxon>
        <taxon>Malvoideae</taxon>
        <taxon>Gossypium</taxon>
    </lineage>
</organism>